<evidence type="ECO:0000256" key="1">
    <source>
        <dbReference type="ARBA" id="ARBA00009740"/>
    </source>
</evidence>
<reference evidence="3 4" key="2">
    <citation type="journal article" date="2009" name="PLoS ONE">
        <title>An integrated genetic and cytogenetic map of the cucumber genome.</title>
        <authorList>
            <person name="Ren Y."/>
            <person name="Zhang Z."/>
            <person name="Liu J."/>
            <person name="Staub J.E."/>
            <person name="Han Y."/>
            <person name="Cheng Z."/>
            <person name="Li X."/>
            <person name="Lu J."/>
            <person name="Miao H."/>
            <person name="Kang H."/>
            <person name="Xie B."/>
            <person name="Gu X."/>
            <person name="Wang X."/>
            <person name="Du Y."/>
            <person name="Jin W."/>
            <person name="Huang S."/>
        </authorList>
    </citation>
    <scope>NUCLEOTIDE SEQUENCE [LARGE SCALE GENOMIC DNA]</scope>
    <source>
        <strain evidence="4">cv. 9930</strain>
    </source>
</reference>
<feature type="region of interest" description="Disordered" evidence="2">
    <location>
        <begin position="55"/>
        <end position="96"/>
    </location>
</feature>
<reference evidence="3 4" key="4">
    <citation type="journal article" date="2011" name="BMC Genomics">
        <title>RNA-Seq improves annotation of protein-coding genes in the cucumber genome.</title>
        <authorList>
            <person name="Li Z."/>
            <person name="Zhang Z."/>
            <person name="Yan P."/>
            <person name="Huang S."/>
            <person name="Fei Z."/>
            <person name="Lin K."/>
        </authorList>
    </citation>
    <scope>NUCLEOTIDE SEQUENCE [LARGE SCALE GENOMIC DNA]</scope>
    <source>
        <strain evidence="4">cv. 9930</strain>
    </source>
</reference>
<dbReference type="PANTHER" id="PTHR31360">
    <property type="match status" value="1"/>
</dbReference>
<dbReference type="STRING" id="3659.A0A0A0KNP1"/>
<accession>A0A0A0KNP1</accession>
<dbReference type="Pfam" id="PF06884">
    <property type="entry name" value="DUF1264"/>
    <property type="match status" value="1"/>
</dbReference>
<name>A0A0A0KNP1_CUCSA</name>
<evidence type="ECO:0000313" key="3">
    <source>
        <dbReference type="EMBL" id="KGN49341.1"/>
    </source>
</evidence>
<evidence type="ECO:0000313" key="4">
    <source>
        <dbReference type="Proteomes" id="UP000029981"/>
    </source>
</evidence>
<dbReference type="EMBL" id="CM002927">
    <property type="protein sequence ID" value="KGN49341.1"/>
    <property type="molecule type" value="Genomic_DNA"/>
</dbReference>
<dbReference type="InterPro" id="IPR010686">
    <property type="entry name" value="OBAP-like"/>
</dbReference>
<dbReference type="Proteomes" id="UP000029981">
    <property type="component" value="Chromosome 6"/>
</dbReference>
<organism evidence="3 4">
    <name type="scientific">Cucumis sativus</name>
    <name type="common">Cucumber</name>
    <dbReference type="NCBI Taxonomy" id="3659"/>
    <lineage>
        <taxon>Eukaryota</taxon>
        <taxon>Viridiplantae</taxon>
        <taxon>Streptophyta</taxon>
        <taxon>Embryophyta</taxon>
        <taxon>Tracheophyta</taxon>
        <taxon>Spermatophyta</taxon>
        <taxon>Magnoliopsida</taxon>
        <taxon>eudicotyledons</taxon>
        <taxon>Gunneridae</taxon>
        <taxon>Pentapetalae</taxon>
        <taxon>rosids</taxon>
        <taxon>fabids</taxon>
        <taxon>Cucurbitales</taxon>
        <taxon>Cucurbitaceae</taxon>
        <taxon>Benincaseae</taxon>
        <taxon>Cucumis</taxon>
    </lineage>
</organism>
<dbReference type="AlphaFoldDB" id="A0A0A0KNP1"/>
<sequence>MLHETQISNCTTHGYQSITNITHVDANVVHFLLLVFIHNNTIVLQSNPSISSPSFIIPSTQPETQKVKDKNQNMASSDKPAGPLKQGGLESQPPGGRVSVAQEMLGKGASILQSHNPLKQISHHACSFALYAHDLSRQIETHHYVSRLNQDFLQCAVYDSDTSHAHLIGIEYIVSDRIFETLSPDEQKLWHSHAYEVKSGLMVHPRVPEMVVKPELENLAKTYGKFWCTWQVDRGDKLPMGAPALMMSPQATGVGMVREELLQKRDEYYNISTHAIKGSRVEIEEPEWINPQADYWKQHDGKGFAIDIVPTDMKLRAPFP</sequence>
<gene>
    <name evidence="3" type="ORF">Csa_6G520390</name>
</gene>
<reference evidence="3 4" key="1">
    <citation type="journal article" date="2009" name="Nat. Genet.">
        <title>The genome of the cucumber, Cucumis sativus L.</title>
        <authorList>
            <person name="Huang S."/>
            <person name="Li R."/>
            <person name="Zhang Z."/>
            <person name="Li L."/>
            <person name="Gu X."/>
            <person name="Fan W."/>
            <person name="Lucas W.J."/>
            <person name="Wang X."/>
            <person name="Xie B."/>
            <person name="Ni P."/>
            <person name="Ren Y."/>
            <person name="Zhu H."/>
            <person name="Li J."/>
            <person name="Lin K."/>
            <person name="Jin W."/>
            <person name="Fei Z."/>
            <person name="Li G."/>
            <person name="Staub J."/>
            <person name="Kilian A."/>
            <person name="van der Vossen E.A."/>
            <person name="Wu Y."/>
            <person name="Guo J."/>
            <person name="He J."/>
            <person name="Jia Z."/>
            <person name="Ren Y."/>
            <person name="Tian G."/>
            <person name="Lu Y."/>
            <person name="Ruan J."/>
            <person name="Qian W."/>
            <person name="Wang M."/>
            <person name="Huang Q."/>
            <person name="Li B."/>
            <person name="Xuan Z."/>
            <person name="Cao J."/>
            <person name="Asan"/>
            <person name="Wu Z."/>
            <person name="Zhang J."/>
            <person name="Cai Q."/>
            <person name="Bai Y."/>
            <person name="Zhao B."/>
            <person name="Han Y."/>
            <person name="Li Y."/>
            <person name="Li X."/>
            <person name="Wang S."/>
            <person name="Shi Q."/>
            <person name="Liu S."/>
            <person name="Cho W.K."/>
            <person name="Kim J.Y."/>
            <person name="Xu Y."/>
            <person name="Heller-Uszynska K."/>
            <person name="Miao H."/>
            <person name="Cheng Z."/>
            <person name="Zhang S."/>
            <person name="Wu J."/>
            <person name="Yang Y."/>
            <person name="Kang H."/>
            <person name="Li M."/>
            <person name="Liang H."/>
            <person name="Ren X."/>
            <person name="Shi Z."/>
            <person name="Wen M."/>
            <person name="Jian M."/>
            <person name="Yang H."/>
            <person name="Zhang G."/>
            <person name="Yang Z."/>
            <person name="Chen R."/>
            <person name="Liu S."/>
            <person name="Li J."/>
            <person name="Ma L."/>
            <person name="Liu H."/>
            <person name="Zhou Y."/>
            <person name="Zhao J."/>
            <person name="Fang X."/>
            <person name="Li G."/>
            <person name="Fang L."/>
            <person name="Li Y."/>
            <person name="Liu D."/>
            <person name="Zheng H."/>
            <person name="Zhang Y."/>
            <person name="Qin N."/>
            <person name="Li Z."/>
            <person name="Yang G."/>
            <person name="Yang S."/>
            <person name="Bolund L."/>
            <person name="Kristiansen K."/>
            <person name="Zheng H."/>
            <person name="Li S."/>
            <person name="Zhang X."/>
            <person name="Yang H."/>
            <person name="Wang J."/>
            <person name="Sun R."/>
            <person name="Zhang B."/>
            <person name="Jiang S."/>
            <person name="Wang J."/>
            <person name="Du Y."/>
            <person name="Li S."/>
        </authorList>
    </citation>
    <scope>NUCLEOTIDE SEQUENCE [LARGE SCALE GENOMIC DNA]</scope>
    <source>
        <strain evidence="4">cv. 9930</strain>
    </source>
</reference>
<comment type="similarity">
    <text evidence="1">Belongs to the OBAP family.</text>
</comment>
<dbReference type="eggNOG" id="ENOG502QPUT">
    <property type="taxonomic scope" value="Eukaryota"/>
</dbReference>
<protein>
    <submittedName>
        <fullName evidence="3">Uncharacterized protein</fullName>
    </submittedName>
</protein>
<proteinExistence type="inferred from homology"/>
<dbReference type="PANTHER" id="PTHR31360:SF1">
    <property type="entry name" value="OIL BODY-ASSOCIATED PROTEIN 2A"/>
    <property type="match status" value="1"/>
</dbReference>
<keyword evidence="4" id="KW-1185">Reference proteome</keyword>
<dbReference type="Gramene" id="KGN49341">
    <property type="protein sequence ID" value="KGN49341"/>
    <property type="gene ID" value="Csa_6G520390"/>
</dbReference>
<reference evidence="3 4" key="3">
    <citation type="journal article" date="2010" name="BMC Genomics">
        <title>Transcriptome sequencing and comparative analysis of cucumber flowers with different sex types.</title>
        <authorList>
            <person name="Guo S."/>
            <person name="Zheng Y."/>
            <person name="Joung J.G."/>
            <person name="Liu S."/>
            <person name="Zhang Z."/>
            <person name="Crasta O.R."/>
            <person name="Sobral B.W."/>
            <person name="Xu Y."/>
            <person name="Huang S."/>
            <person name="Fei Z."/>
        </authorList>
    </citation>
    <scope>NUCLEOTIDE SEQUENCE [LARGE SCALE GENOMIC DNA]</scope>
    <source>
        <strain evidence="4">cv. 9930</strain>
    </source>
</reference>
<dbReference type="OMA" id="CTWQADR"/>
<evidence type="ECO:0000256" key="2">
    <source>
        <dbReference type="SAM" id="MobiDB-lite"/>
    </source>
</evidence>